<gene>
    <name evidence="3" type="ORF">FBUS_09075</name>
</gene>
<evidence type="ECO:0000313" key="4">
    <source>
        <dbReference type="Proteomes" id="UP000728185"/>
    </source>
</evidence>
<dbReference type="Proteomes" id="UP000728185">
    <property type="component" value="Unassembled WGS sequence"/>
</dbReference>
<reference evidence="3" key="1">
    <citation type="submission" date="2019-05" db="EMBL/GenBank/DDBJ databases">
        <title>Annotation for the trematode Fasciolopsis buski.</title>
        <authorList>
            <person name="Choi Y.-J."/>
        </authorList>
    </citation>
    <scope>NUCLEOTIDE SEQUENCE</scope>
    <source>
        <strain evidence="3">HT</strain>
        <tissue evidence="3">Whole worm</tissue>
    </source>
</reference>
<dbReference type="GO" id="GO:0005684">
    <property type="term" value="C:U2-type spliceosomal complex"/>
    <property type="evidence" value="ECO:0007669"/>
    <property type="project" value="TreeGrafter"/>
</dbReference>
<evidence type="ECO:0000256" key="2">
    <source>
        <dbReference type="SAM" id="MobiDB-lite"/>
    </source>
</evidence>
<feature type="region of interest" description="Disordered" evidence="2">
    <location>
        <begin position="131"/>
        <end position="269"/>
    </location>
</feature>
<dbReference type="AlphaFoldDB" id="A0A8E0RMD6"/>
<keyword evidence="4" id="KW-1185">Reference proteome</keyword>
<organism evidence="3 4">
    <name type="scientific">Fasciolopsis buskii</name>
    <dbReference type="NCBI Taxonomy" id="27845"/>
    <lineage>
        <taxon>Eukaryota</taxon>
        <taxon>Metazoa</taxon>
        <taxon>Spiralia</taxon>
        <taxon>Lophotrochozoa</taxon>
        <taxon>Platyhelminthes</taxon>
        <taxon>Trematoda</taxon>
        <taxon>Digenea</taxon>
        <taxon>Plagiorchiida</taxon>
        <taxon>Echinostomata</taxon>
        <taxon>Echinostomatoidea</taxon>
        <taxon>Fasciolidae</taxon>
        <taxon>Fasciolopsis</taxon>
    </lineage>
</organism>
<dbReference type="OrthoDB" id="21123at2759"/>
<dbReference type="GO" id="GO:0000398">
    <property type="term" value="P:mRNA splicing, via spliceosome"/>
    <property type="evidence" value="ECO:0007669"/>
    <property type="project" value="TreeGrafter"/>
</dbReference>
<accession>A0A8E0RMD6</accession>
<proteinExistence type="inferred from homology"/>
<dbReference type="PANTHER" id="PTHR16196:SF0">
    <property type="entry name" value="PRE-MRNA-SPLICING FACTOR CWC25 HOMOLOG"/>
    <property type="match status" value="1"/>
</dbReference>
<comment type="caution">
    <text evidence="3">The sequence shown here is derived from an EMBL/GenBank/DDBJ whole genome shotgun (WGS) entry which is preliminary data.</text>
</comment>
<dbReference type="EMBL" id="LUCM01008917">
    <property type="protein sequence ID" value="KAA0187725.1"/>
    <property type="molecule type" value="Genomic_DNA"/>
</dbReference>
<evidence type="ECO:0000256" key="1">
    <source>
        <dbReference type="ARBA" id="ARBA00006695"/>
    </source>
</evidence>
<sequence length="269" mass="31856">MYNQPKNDPEAYLLGKEVTSIDQIEKLGQDYDESPAQRLARIDMEAKYREDPLTVMKQREAEKRLELLRNTAKVKKLRRLLTMQKHMKEKKRKRKHLHRKHHGSHTRISSSDSSSGDELLDKFIKIVRQSDELDAKQRNQEEPCGITEFKSRHDKPPPPVPYRGNQPSTSHTRPREKQKMSREELEARRRQMMDDAKEHAKDRSLRTSHHYRRKEEQETRDAEALSRHGASFIRQLKNDHAQQSTIEDSIHRKANSRQRGELSSNFLKR</sequence>
<feature type="compositionally biased region" description="Basic and acidic residues" evidence="2">
    <location>
        <begin position="213"/>
        <end position="226"/>
    </location>
</feature>
<evidence type="ECO:0000313" key="3">
    <source>
        <dbReference type="EMBL" id="KAA0187725.1"/>
    </source>
</evidence>
<feature type="compositionally biased region" description="Basic residues" evidence="2">
    <location>
        <begin position="83"/>
        <end position="105"/>
    </location>
</feature>
<comment type="similarity">
    <text evidence="1">Belongs to the CWC25 family.</text>
</comment>
<feature type="compositionally biased region" description="Basic and acidic residues" evidence="2">
    <location>
        <begin position="173"/>
        <end position="205"/>
    </location>
</feature>
<dbReference type="PANTHER" id="PTHR16196">
    <property type="entry name" value="CELL CYCLE CONTROL PROTEIN CWF25"/>
    <property type="match status" value="1"/>
</dbReference>
<name>A0A8E0RMD6_9TREM</name>
<dbReference type="InterPro" id="IPR051376">
    <property type="entry name" value="CWC25_splicing_factor"/>
</dbReference>
<feature type="region of interest" description="Disordered" evidence="2">
    <location>
        <begin position="83"/>
        <end position="117"/>
    </location>
</feature>
<protein>
    <submittedName>
        <fullName evidence="3">Pre-mRNA-splicing factor CWC25</fullName>
    </submittedName>
</protein>
<feature type="compositionally biased region" description="Basic and acidic residues" evidence="2">
    <location>
        <begin position="131"/>
        <end position="141"/>
    </location>
</feature>